<proteinExistence type="inferred from homology"/>
<evidence type="ECO:0000313" key="2">
    <source>
        <dbReference type="EMBL" id="TKC48657.1"/>
    </source>
</evidence>
<comment type="caution">
    <text evidence="2">The sequence shown here is derived from an EMBL/GenBank/DDBJ whole genome shotgun (WGS) entry which is preliminary data.</text>
</comment>
<reference evidence="3" key="1">
    <citation type="journal article" date="2019" name="IScience">
        <title>Narwhal Genome Reveals Long-Term Low Genetic Diversity despite Current Large Abundance Size.</title>
        <authorList>
            <person name="Westbury M.V."/>
            <person name="Petersen B."/>
            <person name="Garde E."/>
            <person name="Heide-Jorgensen M.P."/>
            <person name="Lorenzen E.D."/>
        </authorList>
    </citation>
    <scope>NUCLEOTIDE SEQUENCE [LARGE SCALE GENOMIC DNA]</scope>
</reference>
<accession>A0A4U1FGM9</accession>
<name>A0A4U1FGM9_MONMO</name>
<dbReference type="AlphaFoldDB" id="A0A4U1FGM9"/>
<organism evidence="2 3">
    <name type="scientific">Monodon monoceros</name>
    <name type="common">Narwhal</name>
    <name type="synonym">Ceratodon monodon</name>
    <dbReference type="NCBI Taxonomy" id="40151"/>
    <lineage>
        <taxon>Eukaryota</taxon>
        <taxon>Metazoa</taxon>
        <taxon>Chordata</taxon>
        <taxon>Craniata</taxon>
        <taxon>Vertebrata</taxon>
        <taxon>Euteleostomi</taxon>
        <taxon>Mammalia</taxon>
        <taxon>Eutheria</taxon>
        <taxon>Laurasiatheria</taxon>
        <taxon>Artiodactyla</taxon>
        <taxon>Whippomorpha</taxon>
        <taxon>Cetacea</taxon>
        <taxon>Odontoceti</taxon>
        <taxon>Monodontidae</taxon>
        <taxon>Monodon</taxon>
    </lineage>
</organism>
<evidence type="ECO:0000313" key="3">
    <source>
        <dbReference type="Proteomes" id="UP000308365"/>
    </source>
</evidence>
<feature type="non-terminal residue" evidence="2">
    <location>
        <position position="108"/>
    </location>
</feature>
<evidence type="ECO:0000256" key="1">
    <source>
        <dbReference type="ARBA" id="ARBA00008615"/>
    </source>
</evidence>
<dbReference type="EMBL" id="RWIC01000151">
    <property type="protein sequence ID" value="TKC48657.1"/>
    <property type="molecule type" value="Genomic_DNA"/>
</dbReference>
<protein>
    <submittedName>
        <fullName evidence="2">Uncharacterized protein</fullName>
    </submittedName>
</protein>
<gene>
    <name evidence="2" type="ORF">EI555_017071</name>
</gene>
<dbReference type="InterPro" id="IPR029373">
    <property type="entry name" value="FAM216"/>
</dbReference>
<sequence length="108" mass="12264">MKMGGKQKRQQKLWNVPQIPCIRVPHSVSDTSLLKAILLNRRPWLVLPYLEIQPKEPQPRQVVIEPSPREPQAGQEHGPQHYLCLWFHSGPKAQGSDPSGPRLCTSSE</sequence>
<comment type="similarity">
    <text evidence="1">Belongs to the FAM216 family.</text>
</comment>
<dbReference type="Proteomes" id="UP000308365">
    <property type="component" value="Unassembled WGS sequence"/>
</dbReference>
<dbReference type="Pfam" id="PF15107">
    <property type="entry name" value="FAM216B"/>
    <property type="match status" value="1"/>
</dbReference>